<keyword evidence="2" id="KW-1185">Reference proteome</keyword>
<evidence type="ECO:0008006" key="3">
    <source>
        <dbReference type="Google" id="ProtNLM"/>
    </source>
</evidence>
<reference evidence="2" key="1">
    <citation type="journal article" date="2019" name="Syst. Appl. Microbiol.">
        <title>Flavobacterium circumlabens sp. nov. and Flavobacterium cupreum sp. nov., two psychrotrophic species isolated from Antarctic environmental samples.</title>
        <authorList>
            <person name="Kralova S."/>
            <person name="Busse H.-J."/>
            <person name="Svec P."/>
            <person name="Maslanova I."/>
            <person name="Stankova E."/>
            <person name="Bartak M."/>
            <person name="Sedlacek I."/>
        </authorList>
    </citation>
    <scope>NUCLEOTIDE SEQUENCE [LARGE SCALE GENOMIC DNA]</scope>
    <source>
        <strain evidence="2">CCM 8825</strain>
    </source>
</reference>
<organism evidence="1 2">
    <name type="scientific">Flavobacterium cupreum</name>
    <dbReference type="NCBI Taxonomy" id="2133766"/>
    <lineage>
        <taxon>Bacteria</taxon>
        <taxon>Pseudomonadati</taxon>
        <taxon>Bacteroidota</taxon>
        <taxon>Flavobacteriia</taxon>
        <taxon>Flavobacteriales</taxon>
        <taxon>Flavobacteriaceae</taxon>
        <taxon>Flavobacterium</taxon>
    </lineage>
</organism>
<name>A0A434A0E1_9FLAO</name>
<proteinExistence type="predicted"/>
<comment type="caution">
    <text evidence="1">The sequence shown here is derived from an EMBL/GenBank/DDBJ whole genome shotgun (WGS) entry which is preliminary data.</text>
</comment>
<dbReference type="PROSITE" id="PS51257">
    <property type="entry name" value="PROKAR_LIPOPROTEIN"/>
    <property type="match status" value="1"/>
</dbReference>
<evidence type="ECO:0000313" key="2">
    <source>
        <dbReference type="Proteomes" id="UP000288102"/>
    </source>
</evidence>
<dbReference type="AlphaFoldDB" id="A0A434A0E1"/>
<evidence type="ECO:0000313" key="1">
    <source>
        <dbReference type="EMBL" id="RUT67797.1"/>
    </source>
</evidence>
<gene>
    <name evidence="1" type="ORF">D0817_24395</name>
</gene>
<dbReference type="EMBL" id="QWDM01000028">
    <property type="protein sequence ID" value="RUT67797.1"/>
    <property type="molecule type" value="Genomic_DNA"/>
</dbReference>
<accession>A0A434A0E1</accession>
<protein>
    <recommendedName>
        <fullName evidence="3">Lipoprotein</fullName>
    </recommendedName>
</protein>
<dbReference type="Proteomes" id="UP000288102">
    <property type="component" value="Unassembled WGS sequence"/>
</dbReference>
<sequence>MKENNHIIKKMKNIFYCLMIITLSSCGRYINNSENKTDKIFINWNIATANSMQLQEKSINDEYQKSLYKNRLEAFKSYIDVGDLNQLNKNSIRYKLLNQYLNDWDDKFYIVEANESGEIATKISYIILQNGTGTSKVLKYIYRNGKWEKAKEYAVSSSFKFDRESYNTKFGEGKNENDITVTYAENSTIISSDFFLLLSMKQIEILKDK</sequence>